<evidence type="ECO:0000256" key="3">
    <source>
        <dbReference type="ARBA" id="ARBA00022888"/>
    </source>
</evidence>
<dbReference type="STRING" id="571913.VV02_08730"/>
<dbReference type="PANTHER" id="PTHR43284:SF1">
    <property type="entry name" value="ASPARAGINE SYNTHETASE"/>
    <property type="match status" value="1"/>
</dbReference>
<dbReference type="InterPro" id="IPR029055">
    <property type="entry name" value="Ntn_hydrolases_N"/>
</dbReference>
<protein>
    <recommendedName>
        <fullName evidence="2">asparagine synthase (glutamine-hydrolyzing)</fullName>
        <ecNumber evidence="2">6.3.5.4</ecNumber>
    </recommendedName>
</protein>
<dbReference type="SUPFAM" id="SSF52402">
    <property type="entry name" value="Adenine nucleotide alpha hydrolases-like"/>
    <property type="match status" value="1"/>
</dbReference>
<sequence length="597" mass="63792">MGQAPFPLSGILVVSARARDASAPDVFAALARCQVPGASVRRLGDFHVAVWGAITMPSVGSLPIFLSAIARDSLHDVAPDALDLTSTESTAAVRGMMPAFGALQLTETTAYGVTDALGFRHLYHRQGRGWSALSTSAYVLGALAPSELDHEAVAVQAMLGWQLGNSTLTRDVTKLAAGGRVTLQSGQVEVGTYLPEDRAPETVDLSEAVPRAAKLLRSYLTAYLEEHPDAVLQLTGGLDSRILLAAIEPAQRRGLRVLTLATAPDDPDVVIAGELAARDSMEHLIHNLESLTALAPSDAHDLVMWAGSRVDGMADPVAHAALSMTEATMPQGHRISGLGGEVARGFYYFGPQIPLPVTPMQTRLLTSWRMFANQSVSDSVLDADFGRWARDHARNAVHRSLRSTDAAWFPATDHFYLYERMQRWAGVTDSAVCLDRAVVNPMLDPGFIDIANALPPRAKSNARFLSSLVCELDPELGRIPLEGRPPPAASVSPSGGQRVRHVATTVRKGVAKVRQRAGGRTLPPAGGSVLSDKVLEQWRQHPELLEPLRGQHVVRDSWLESLLEGSVQPAENELAFAASLLATVAATAASTVAAPRP</sequence>
<organism evidence="5 6">
    <name type="scientific">Luteipulveratus mongoliensis</name>
    <dbReference type="NCBI Taxonomy" id="571913"/>
    <lineage>
        <taxon>Bacteria</taxon>
        <taxon>Bacillati</taxon>
        <taxon>Actinomycetota</taxon>
        <taxon>Actinomycetes</taxon>
        <taxon>Micrococcales</taxon>
        <taxon>Dermacoccaceae</taxon>
        <taxon>Luteipulveratus</taxon>
    </lineage>
</organism>
<reference evidence="5 6" key="1">
    <citation type="submission" date="2015-03" db="EMBL/GenBank/DDBJ databases">
        <title>Luteipulveratus halotolerans sp. nov., a novel actinobacterium (Dermacoccaceae) from Sarawak, Malaysia.</title>
        <authorList>
            <person name="Juboi H."/>
            <person name="Basik A."/>
            <person name="Shamsul S.S."/>
            <person name="Arnold P."/>
            <person name="Schmitt E.K."/>
            <person name="Sanglier J.-J."/>
            <person name="Yeo T."/>
        </authorList>
    </citation>
    <scope>NUCLEOTIDE SEQUENCE [LARGE SCALE GENOMIC DNA]</scope>
    <source>
        <strain evidence="5 6">MN07-A0370</strain>
    </source>
</reference>
<dbReference type="Gene3D" id="3.40.50.620">
    <property type="entry name" value="HUPs"/>
    <property type="match status" value="1"/>
</dbReference>
<dbReference type="SUPFAM" id="SSF56235">
    <property type="entry name" value="N-terminal nucleophile aminohydrolases (Ntn hydrolases)"/>
    <property type="match status" value="1"/>
</dbReference>
<dbReference type="KEGG" id="lmoi:VV02_08730"/>
<comment type="catalytic activity">
    <reaction evidence="4">
        <text>L-aspartate + L-glutamine + ATP + H2O = L-asparagine + L-glutamate + AMP + diphosphate + H(+)</text>
        <dbReference type="Rhea" id="RHEA:12228"/>
        <dbReference type="ChEBI" id="CHEBI:15377"/>
        <dbReference type="ChEBI" id="CHEBI:15378"/>
        <dbReference type="ChEBI" id="CHEBI:29985"/>
        <dbReference type="ChEBI" id="CHEBI:29991"/>
        <dbReference type="ChEBI" id="CHEBI:30616"/>
        <dbReference type="ChEBI" id="CHEBI:33019"/>
        <dbReference type="ChEBI" id="CHEBI:58048"/>
        <dbReference type="ChEBI" id="CHEBI:58359"/>
        <dbReference type="ChEBI" id="CHEBI:456215"/>
        <dbReference type="EC" id="6.3.5.4"/>
    </reaction>
</comment>
<proteinExistence type="predicted"/>
<dbReference type="GO" id="GO:0006529">
    <property type="term" value="P:asparagine biosynthetic process"/>
    <property type="evidence" value="ECO:0007669"/>
    <property type="project" value="UniProtKB-KW"/>
</dbReference>
<dbReference type="Proteomes" id="UP000066480">
    <property type="component" value="Chromosome"/>
</dbReference>
<dbReference type="RefSeq" id="WP_052590997.1">
    <property type="nucleotide sequence ID" value="NZ_CP011112.1"/>
</dbReference>
<name>A0A0K1JH54_9MICO</name>
<evidence type="ECO:0000256" key="2">
    <source>
        <dbReference type="ARBA" id="ARBA00012737"/>
    </source>
</evidence>
<dbReference type="EMBL" id="CP011112">
    <property type="protein sequence ID" value="AKU15918.1"/>
    <property type="molecule type" value="Genomic_DNA"/>
</dbReference>
<gene>
    <name evidence="5" type="ORF">VV02_08730</name>
</gene>
<evidence type="ECO:0000313" key="5">
    <source>
        <dbReference type="EMBL" id="AKU15918.1"/>
    </source>
</evidence>
<evidence type="ECO:0000313" key="6">
    <source>
        <dbReference type="Proteomes" id="UP000066480"/>
    </source>
</evidence>
<evidence type="ECO:0000256" key="4">
    <source>
        <dbReference type="ARBA" id="ARBA00048741"/>
    </source>
</evidence>
<keyword evidence="6" id="KW-1185">Reference proteome</keyword>
<dbReference type="InterPro" id="IPR014729">
    <property type="entry name" value="Rossmann-like_a/b/a_fold"/>
</dbReference>
<accession>A0A0K1JH54</accession>
<comment type="pathway">
    <text evidence="1">Amino-acid biosynthesis; L-asparagine biosynthesis; L-asparagine from L-aspartate (L-Gln route): step 1/1.</text>
</comment>
<keyword evidence="3" id="KW-0061">Asparagine biosynthesis</keyword>
<dbReference type="GO" id="GO:0004066">
    <property type="term" value="F:asparagine synthase (glutamine-hydrolyzing) activity"/>
    <property type="evidence" value="ECO:0007669"/>
    <property type="project" value="UniProtKB-EC"/>
</dbReference>
<dbReference type="OrthoDB" id="564639at2"/>
<evidence type="ECO:0000256" key="1">
    <source>
        <dbReference type="ARBA" id="ARBA00005187"/>
    </source>
</evidence>
<dbReference type="EC" id="6.3.5.4" evidence="2"/>
<dbReference type="AlphaFoldDB" id="A0A0K1JH54"/>
<dbReference type="InterPro" id="IPR051786">
    <property type="entry name" value="ASN_synthetase/amidase"/>
</dbReference>
<keyword evidence="3" id="KW-0028">Amino-acid biosynthesis</keyword>
<dbReference type="PANTHER" id="PTHR43284">
    <property type="entry name" value="ASPARAGINE SYNTHETASE (GLUTAMINE-HYDROLYZING)"/>
    <property type="match status" value="1"/>
</dbReference>